<evidence type="ECO:0000256" key="1">
    <source>
        <dbReference type="ARBA" id="ARBA00004429"/>
    </source>
</evidence>
<gene>
    <name evidence="9" type="ORF">OKW52_08415</name>
</gene>
<organism evidence="9 10">
    <name type="scientific">Pararhodobacter zhoushanensis</name>
    <dbReference type="NCBI Taxonomy" id="2479545"/>
    <lineage>
        <taxon>Bacteria</taxon>
        <taxon>Pseudomonadati</taxon>
        <taxon>Pseudomonadota</taxon>
        <taxon>Alphaproteobacteria</taxon>
        <taxon>Rhodobacterales</taxon>
        <taxon>Paracoccaceae</taxon>
        <taxon>Pararhodobacter</taxon>
    </lineage>
</organism>
<proteinExistence type="inferred from homology"/>
<evidence type="ECO:0000256" key="7">
    <source>
        <dbReference type="RuleBase" id="RU369079"/>
    </source>
</evidence>
<keyword evidence="6 7" id="KW-0472">Membrane</keyword>
<evidence type="ECO:0000313" key="10">
    <source>
        <dbReference type="Proteomes" id="UP001208938"/>
    </source>
</evidence>
<keyword evidence="5 7" id="KW-1133">Transmembrane helix</keyword>
<feature type="transmembrane region" description="Helical" evidence="7">
    <location>
        <begin position="358"/>
        <end position="381"/>
    </location>
</feature>
<evidence type="ECO:0000256" key="6">
    <source>
        <dbReference type="ARBA" id="ARBA00023136"/>
    </source>
</evidence>
<feature type="transmembrane region" description="Helical" evidence="7">
    <location>
        <begin position="112"/>
        <end position="129"/>
    </location>
</feature>
<feature type="domain" description="TRAP C4-dicarboxylate transport system permease DctM subunit" evidence="8">
    <location>
        <begin position="12"/>
        <end position="418"/>
    </location>
</feature>
<dbReference type="PIRSF" id="PIRSF006066">
    <property type="entry name" value="HI0050"/>
    <property type="match status" value="1"/>
</dbReference>
<keyword evidence="4 7" id="KW-0812">Transmembrane</keyword>
<feature type="transmembrane region" description="Helical" evidence="7">
    <location>
        <begin position="83"/>
        <end position="106"/>
    </location>
</feature>
<comment type="caution">
    <text evidence="9">The sequence shown here is derived from an EMBL/GenBank/DDBJ whole genome shotgun (WGS) entry which is preliminary data.</text>
</comment>
<evidence type="ECO:0000256" key="2">
    <source>
        <dbReference type="ARBA" id="ARBA00022475"/>
    </source>
</evidence>
<feature type="transmembrane region" description="Helical" evidence="7">
    <location>
        <begin position="273"/>
        <end position="295"/>
    </location>
</feature>
<dbReference type="RefSeq" id="WP_264505299.1">
    <property type="nucleotide sequence ID" value="NZ_JAPDFL010000001.1"/>
</dbReference>
<dbReference type="EMBL" id="JAPDFL010000001">
    <property type="protein sequence ID" value="MCW1932281.1"/>
    <property type="molecule type" value="Genomic_DNA"/>
</dbReference>
<keyword evidence="10" id="KW-1185">Reference proteome</keyword>
<keyword evidence="2" id="KW-1003">Cell membrane</keyword>
<dbReference type="InterPro" id="IPR010656">
    <property type="entry name" value="DctM"/>
</dbReference>
<protein>
    <recommendedName>
        <fullName evidence="7">TRAP transporter large permease protein</fullName>
    </recommendedName>
</protein>
<evidence type="ECO:0000256" key="3">
    <source>
        <dbReference type="ARBA" id="ARBA00022519"/>
    </source>
</evidence>
<evidence type="ECO:0000256" key="4">
    <source>
        <dbReference type="ARBA" id="ARBA00022692"/>
    </source>
</evidence>
<evidence type="ECO:0000256" key="5">
    <source>
        <dbReference type="ARBA" id="ARBA00022989"/>
    </source>
</evidence>
<keyword evidence="7" id="KW-0813">Transport</keyword>
<feature type="transmembrane region" description="Helical" evidence="7">
    <location>
        <begin position="171"/>
        <end position="195"/>
    </location>
</feature>
<feature type="transmembrane region" description="Helical" evidence="7">
    <location>
        <begin position="216"/>
        <end position="236"/>
    </location>
</feature>
<dbReference type="InterPro" id="IPR004681">
    <property type="entry name" value="TRAP_DctM"/>
</dbReference>
<sequence length="430" mass="44753">MTLVLLLSLGLAVLALLALGVPIYLVLTASATAFLMLDGKSVAGIAQHVLDHLNSPALVSVPFFLLAAVLMRGGGVARALFDAAITWIGWLPGGLALAGIAATALFAAINGSSVATAMAMGSLLVPMMIEKGYKPGFAMGLTAAAATLGILIPPSLPLILIGLIAEASIPRLFLAGVIPGLLQAALFAGYVLIVAKRVGGAPMPLVSRAEFGRKNLNALPAILIPVVILGGLYGGFVTLTESAVLGAVVALLVVLVFYGSRRPREIGGFFVEAIDRTAVVVVIVIGASLLSAWIIRSGIPQELARLVIESGLKPWQFLLVLNVILLVMGMFLEGVAIILIVVPVVAPVMQQIGIAPEHFAVVMVINIELALLSPPIGLNLFVMSNVTGKPVAEVLRGTFPFFLLMLGLLLLVTFVPAISTWLPSVMMPRP</sequence>
<keyword evidence="3 7" id="KW-0997">Cell inner membrane</keyword>
<dbReference type="PANTHER" id="PTHR33362:SF5">
    <property type="entry name" value="C4-DICARBOXYLATE TRAP TRANSPORTER LARGE PERMEASE PROTEIN DCTM"/>
    <property type="match status" value="1"/>
</dbReference>
<dbReference type="PANTHER" id="PTHR33362">
    <property type="entry name" value="SIALIC ACID TRAP TRANSPORTER PERMEASE PROTEIN SIAT-RELATED"/>
    <property type="match status" value="1"/>
</dbReference>
<feature type="transmembrane region" description="Helical" evidence="7">
    <location>
        <begin position="315"/>
        <end position="346"/>
    </location>
</feature>
<feature type="transmembrane region" description="Helical" evidence="7">
    <location>
        <begin position="52"/>
        <end position="71"/>
    </location>
</feature>
<feature type="transmembrane region" description="Helical" evidence="7">
    <location>
        <begin position="242"/>
        <end position="261"/>
    </location>
</feature>
<feature type="transmembrane region" description="Helical" evidence="7">
    <location>
        <begin position="141"/>
        <end position="165"/>
    </location>
</feature>
<reference evidence="9 10" key="1">
    <citation type="submission" date="2022-10" db="EMBL/GenBank/DDBJ databases">
        <title>Pararhodobacter sp. nov., isolated from marine algae.</title>
        <authorList>
            <person name="Choi B.J."/>
            <person name="Kim J.M."/>
            <person name="Lee J.K."/>
            <person name="Choi D.G."/>
            <person name="Jeon C.O."/>
        </authorList>
    </citation>
    <scope>NUCLEOTIDE SEQUENCE [LARGE SCALE GENOMIC DNA]</scope>
    <source>
        <strain evidence="9 10">ZQ420</strain>
    </source>
</reference>
<dbReference type="Pfam" id="PF06808">
    <property type="entry name" value="DctM"/>
    <property type="match status" value="1"/>
</dbReference>
<comment type="subcellular location">
    <subcellularLocation>
        <location evidence="1 7">Cell inner membrane</location>
        <topology evidence="1 7">Multi-pass membrane protein</topology>
    </subcellularLocation>
</comment>
<evidence type="ECO:0000259" key="8">
    <source>
        <dbReference type="Pfam" id="PF06808"/>
    </source>
</evidence>
<comment type="subunit">
    <text evidence="7">The complex comprises the extracytoplasmic solute receptor protein and the two transmembrane proteins.</text>
</comment>
<dbReference type="NCBIfam" id="TIGR00786">
    <property type="entry name" value="dctM"/>
    <property type="match status" value="1"/>
</dbReference>
<dbReference type="Proteomes" id="UP001208938">
    <property type="component" value="Unassembled WGS sequence"/>
</dbReference>
<name>A0ABT3GXM8_9RHOB</name>
<accession>A0ABT3GXM8</accession>
<comment type="similarity">
    <text evidence="7">Belongs to the TRAP transporter large permease family.</text>
</comment>
<feature type="transmembrane region" description="Helical" evidence="7">
    <location>
        <begin position="401"/>
        <end position="422"/>
    </location>
</feature>
<evidence type="ECO:0000313" key="9">
    <source>
        <dbReference type="EMBL" id="MCW1932281.1"/>
    </source>
</evidence>
<comment type="function">
    <text evidence="7">Part of the tripartite ATP-independent periplasmic (TRAP) transport system.</text>
</comment>